<gene>
    <name evidence="4" type="ORF">PPNO1_LOCUS41</name>
</gene>
<dbReference type="GO" id="GO:0000785">
    <property type="term" value="C:chromatin"/>
    <property type="evidence" value="ECO:0007669"/>
    <property type="project" value="InterPro"/>
</dbReference>
<protein>
    <submittedName>
        <fullName evidence="4">Uncharacterized protein</fullName>
    </submittedName>
</protein>
<comment type="caution">
    <text evidence="4">The sequence shown here is derived from an EMBL/GenBank/DDBJ whole genome shotgun (WGS) entry which is preliminary data.</text>
</comment>
<feature type="compositionally biased region" description="Acidic residues" evidence="3">
    <location>
        <begin position="120"/>
        <end position="155"/>
    </location>
</feature>
<dbReference type="InterPro" id="IPR017956">
    <property type="entry name" value="AT_hook_DNA-bd_motif"/>
</dbReference>
<proteinExistence type="predicted"/>
<keyword evidence="5" id="KW-1185">Reference proteome</keyword>
<keyword evidence="1" id="KW-0677">Repeat</keyword>
<evidence type="ECO:0000256" key="2">
    <source>
        <dbReference type="ARBA" id="ARBA00023125"/>
    </source>
</evidence>
<evidence type="ECO:0000313" key="5">
    <source>
        <dbReference type="Proteomes" id="UP000838763"/>
    </source>
</evidence>
<dbReference type="GO" id="GO:0005634">
    <property type="term" value="C:nucleus"/>
    <property type="evidence" value="ECO:0007669"/>
    <property type="project" value="InterPro"/>
</dbReference>
<evidence type="ECO:0000313" key="4">
    <source>
        <dbReference type="EMBL" id="CAI4210234.1"/>
    </source>
</evidence>
<dbReference type="GO" id="GO:0006355">
    <property type="term" value="P:regulation of DNA-templated transcription"/>
    <property type="evidence" value="ECO:0007669"/>
    <property type="project" value="InterPro"/>
</dbReference>
<evidence type="ECO:0000256" key="1">
    <source>
        <dbReference type="ARBA" id="ARBA00022737"/>
    </source>
</evidence>
<dbReference type="OrthoDB" id="4776265at2759"/>
<dbReference type="AlphaFoldDB" id="A0A9P1GTY1"/>
<dbReference type="SMART" id="SM00384">
    <property type="entry name" value="AT_hook"/>
    <property type="match status" value="3"/>
</dbReference>
<evidence type="ECO:0000256" key="3">
    <source>
        <dbReference type="SAM" id="MobiDB-lite"/>
    </source>
</evidence>
<sequence>MAPTTDSLADEPKKRGRGRPPKNGVAAVKKSYVPTGRPRGRPRGSGTPKKPAYVPTGRPRGRPPGSGKKKSATRSKFSTEEDAALEAAQEGAVKAKKGAAGNSRVPRSGARGAKPKHHEEEEEEEEEEDEGEEEAEEEDDDDASGNDDASGEESG</sequence>
<dbReference type="EMBL" id="CALLCH030000001">
    <property type="protein sequence ID" value="CAI4210234.1"/>
    <property type="molecule type" value="Genomic_DNA"/>
</dbReference>
<accession>A0A9P1GTY1</accession>
<name>A0A9P1GTY1_9PEZI</name>
<dbReference type="InterPro" id="IPR000116">
    <property type="entry name" value="HMGA"/>
</dbReference>
<feature type="region of interest" description="Disordered" evidence="3">
    <location>
        <begin position="1"/>
        <end position="155"/>
    </location>
</feature>
<organism evidence="4 5">
    <name type="scientific">Parascedosporium putredinis</name>
    <dbReference type="NCBI Taxonomy" id="1442378"/>
    <lineage>
        <taxon>Eukaryota</taxon>
        <taxon>Fungi</taxon>
        <taxon>Dikarya</taxon>
        <taxon>Ascomycota</taxon>
        <taxon>Pezizomycotina</taxon>
        <taxon>Sordariomycetes</taxon>
        <taxon>Hypocreomycetidae</taxon>
        <taxon>Microascales</taxon>
        <taxon>Microascaceae</taxon>
        <taxon>Parascedosporium</taxon>
    </lineage>
</organism>
<reference evidence="4" key="1">
    <citation type="submission" date="2022-11" db="EMBL/GenBank/DDBJ databases">
        <authorList>
            <person name="Scott C."/>
            <person name="Bruce N."/>
        </authorList>
    </citation>
    <scope>NUCLEOTIDE SEQUENCE</scope>
</reference>
<dbReference type="GO" id="GO:0003677">
    <property type="term" value="F:DNA binding"/>
    <property type="evidence" value="ECO:0007669"/>
    <property type="project" value="UniProtKB-KW"/>
</dbReference>
<dbReference type="PRINTS" id="PR00930">
    <property type="entry name" value="HIGHMOBLTYIY"/>
</dbReference>
<dbReference type="PRINTS" id="PR00929">
    <property type="entry name" value="ATHOOK"/>
</dbReference>
<keyword evidence="2" id="KW-0238">DNA-binding</keyword>
<dbReference type="Proteomes" id="UP000838763">
    <property type="component" value="Unassembled WGS sequence"/>
</dbReference>